<dbReference type="GeneID" id="34563540"/>
<comment type="caution">
    <text evidence="1">The sequence shown here is derived from an EMBL/GenBank/DDBJ whole genome shotgun (WGS) entry which is preliminary data.</text>
</comment>
<dbReference type="Proteomes" id="UP000176998">
    <property type="component" value="Unassembled WGS sequence"/>
</dbReference>
<reference evidence="1 2" key="1">
    <citation type="submission" date="2016-09" db="EMBL/GenBank/DDBJ databases">
        <authorList>
            <person name="Capua I."/>
            <person name="De Benedictis P."/>
            <person name="Joannis T."/>
            <person name="Lombin L.H."/>
            <person name="Cattoli G."/>
        </authorList>
    </citation>
    <scope>NUCLEOTIDE SEQUENCE [LARGE SCALE GENOMIC DNA]</scope>
    <source>
        <strain evidence="1 2">IMI 309357</strain>
    </source>
</reference>
<keyword evidence="2" id="KW-1185">Reference proteome</keyword>
<evidence type="ECO:0000313" key="1">
    <source>
        <dbReference type="EMBL" id="OHE94355.1"/>
    </source>
</evidence>
<sequence length="79" mass="9368">MGFAQLSTSSFYNRSFHPTALSLTGRDQQDIDYRSRDTTESERRVLKITRFNSDGPRRQHIRDSHDLLFYSHHFHQRAA</sequence>
<organism evidence="1 2">
    <name type="scientific">Colletotrichum orchidophilum</name>
    <dbReference type="NCBI Taxonomy" id="1209926"/>
    <lineage>
        <taxon>Eukaryota</taxon>
        <taxon>Fungi</taxon>
        <taxon>Dikarya</taxon>
        <taxon>Ascomycota</taxon>
        <taxon>Pezizomycotina</taxon>
        <taxon>Sordariomycetes</taxon>
        <taxon>Hypocreomycetidae</taxon>
        <taxon>Glomerellales</taxon>
        <taxon>Glomerellaceae</taxon>
        <taxon>Colletotrichum</taxon>
    </lineage>
</organism>
<gene>
    <name evidence="1" type="ORF">CORC01_10402</name>
</gene>
<name>A0A1G4AZ32_9PEZI</name>
<protein>
    <submittedName>
        <fullName evidence="1">Uncharacterized protein</fullName>
    </submittedName>
</protein>
<proteinExistence type="predicted"/>
<dbReference type="AlphaFoldDB" id="A0A1G4AZ32"/>
<dbReference type="RefSeq" id="XP_022471518.1">
    <property type="nucleotide sequence ID" value="XM_022622030.1"/>
</dbReference>
<accession>A0A1G4AZ32</accession>
<evidence type="ECO:0000313" key="2">
    <source>
        <dbReference type="Proteomes" id="UP000176998"/>
    </source>
</evidence>
<dbReference type="EMBL" id="MJBS01000102">
    <property type="protein sequence ID" value="OHE94355.1"/>
    <property type="molecule type" value="Genomic_DNA"/>
</dbReference>
<dbReference type="OrthoDB" id="10507043at2759"/>